<feature type="region of interest" description="Disordered" evidence="9">
    <location>
        <begin position="264"/>
        <end position="283"/>
    </location>
</feature>
<dbReference type="InterPro" id="IPR035914">
    <property type="entry name" value="Sperma_CUB_dom_sf"/>
</dbReference>
<evidence type="ECO:0000256" key="6">
    <source>
        <dbReference type="ARBA" id="ARBA00023180"/>
    </source>
</evidence>
<keyword evidence="3" id="KW-0245">EGF-like domain</keyword>
<comment type="caution">
    <text evidence="11">The sequence shown here is derived from an EMBL/GenBank/DDBJ whole genome shotgun (WGS) entry which is preliminary data.</text>
</comment>
<comment type="caution">
    <text evidence="7">Lacks conserved residue(s) required for the propagation of feature annotation.</text>
</comment>
<keyword evidence="6" id="KW-0325">Glycoprotein</keyword>
<dbReference type="InterPro" id="IPR024079">
    <property type="entry name" value="MetalloPept_cat_dom_sf"/>
</dbReference>
<dbReference type="GO" id="GO:0005576">
    <property type="term" value="C:extracellular region"/>
    <property type="evidence" value="ECO:0007669"/>
    <property type="project" value="UniProtKB-SubCell"/>
</dbReference>
<protein>
    <recommendedName>
        <fullName evidence="8">Metalloendopeptidase</fullName>
        <ecNumber evidence="8">3.4.24.-</ecNumber>
    </recommendedName>
</protein>
<evidence type="ECO:0000259" key="10">
    <source>
        <dbReference type="PROSITE" id="PS51864"/>
    </source>
</evidence>
<dbReference type="PROSITE" id="PS51864">
    <property type="entry name" value="ASTACIN"/>
    <property type="match status" value="1"/>
</dbReference>
<dbReference type="GO" id="GO:0018996">
    <property type="term" value="P:molting cycle, collagen and cuticulin-based cuticle"/>
    <property type="evidence" value="ECO:0007669"/>
    <property type="project" value="InterPro"/>
</dbReference>
<evidence type="ECO:0000313" key="12">
    <source>
        <dbReference type="Proteomes" id="UP001176961"/>
    </source>
</evidence>
<sequence>GERILLIYDVGCYSLVGNNHQVQPLSLGRGCDKIGIAAHEIGHSLGFFHTHARHDRDQYIFIHRDRIKPQDLSQFKKESPHTNDNFGIPYDYGSVMHYGSKGFIHDWLEHERNAHSMVPVDALYIDTLGSPFISFYDLLMMNTLYGCLDKCKQKQHSPEQIVIERAHAPAMNAFPPAYPGGFGGFGFGGPPPGFIGGSSFSGRGFPGSFGGFGFGGVGFPFIDQMISNFIFGPTGWGNLPGMGGYTPGWPPCWGWDGPCETTTTTTASPIRPRTPGPPVPSVTGPNYSRAQCKMGGFPHPRNCSKCVCPGGYGGRLCNERPTGKGRVLKASTNFQQLVNEVGYPQVRSTNPRDDYLWAYYWIQAPQGRKIEIKFNYFTEFIATQGCEWAGVEIKTQKDQRSTGYRICSPAYSGKVFKSDRNLVPIMMWSRIGPAKTVLHYRMV</sequence>
<dbReference type="InterPro" id="IPR001506">
    <property type="entry name" value="Peptidase_M12A"/>
</dbReference>
<feature type="binding site" evidence="7">
    <location>
        <position position="39"/>
    </location>
    <ligand>
        <name>Zn(2+)</name>
        <dbReference type="ChEBI" id="CHEBI:29105"/>
        <note>catalytic</note>
    </ligand>
</feature>
<evidence type="ECO:0000256" key="7">
    <source>
        <dbReference type="PROSITE-ProRule" id="PRU01211"/>
    </source>
</evidence>
<dbReference type="SMART" id="SM00235">
    <property type="entry name" value="ZnMc"/>
    <property type="match status" value="1"/>
</dbReference>
<dbReference type="AlphaFoldDB" id="A0AA36DT59"/>
<keyword evidence="12" id="KW-1185">Reference proteome</keyword>
<reference evidence="11" key="1">
    <citation type="submission" date="2023-07" db="EMBL/GenBank/DDBJ databases">
        <authorList>
            <consortium name="CYATHOMIX"/>
        </authorList>
    </citation>
    <scope>NUCLEOTIDE SEQUENCE</scope>
    <source>
        <strain evidence="11">N/A</strain>
    </source>
</reference>
<dbReference type="EC" id="3.4.24.-" evidence="8"/>
<dbReference type="Pfam" id="PF01400">
    <property type="entry name" value="Astacin"/>
    <property type="match status" value="1"/>
</dbReference>
<dbReference type="GO" id="GO:0006508">
    <property type="term" value="P:proteolysis"/>
    <property type="evidence" value="ECO:0007669"/>
    <property type="project" value="UniProtKB-KW"/>
</dbReference>
<proteinExistence type="predicted"/>
<dbReference type="InterPro" id="IPR034035">
    <property type="entry name" value="Astacin-like_dom"/>
</dbReference>
<comment type="subcellular location">
    <subcellularLocation>
        <location evidence="1">Secreted</location>
    </subcellularLocation>
</comment>
<dbReference type="Proteomes" id="UP001176961">
    <property type="component" value="Unassembled WGS sequence"/>
</dbReference>
<dbReference type="PANTHER" id="PTHR10127">
    <property type="entry name" value="DISCOIDIN, CUB, EGF, LAMININ , AND ZINC METALLOPROTEASE DOMAIN CONTAINING"/>
    <property type="match status" value="1"/>
</dbReference>
<feature type="active site" evidence="7">
    <location>
        <position position="40"/>
    </location>
</feature>
<feature type="domain" description="Peptidase M12A" evidence="10">
    <location>
        <begin position="1"/>
        <end position="152"/>
    </location>
</feature>
<dbReference type="InterPro" id="IPR017050">
    <property type="entry name" value="Metallopeptidase_nem"/>
</dbReference>
<dbReference type="InterPro" id="IPR006026">
    <property type="entry name" value="Peptidase_Metallo"/>
</dbReference>
<keyword evidence="7 8" id="KW-0378">Hydrolase</keyword>
<keyword evidence="4" id="KW-0732">Signal</keyword>
<gene>
    <name evidence="11" type="ORF">CYNAS_LOCUS4515</name>
</gene>
<keyword evidence="7 8" id="KW-0862">Zinc</keyword>
<dbReference type="SUPFAM" id="SSF55486">
    <property type="entry name" value="Metalloproteases ('zincins'), catalytic domain"/>
    <property type="match status" value="1"/>
</dbReference>
<dbReference type="Gene3D" id="3.40.390.10">
    <property type="entry name" value="Collagenase (Catalytic Domain)"/>
    <property type="match status" value="1"/>
</dbReference>
<keyword evidence="7 8" id="KW-0482">Metalloprotease</keyword>
<dbReference type="PANTHER" id="PTHR10127:SF793">
    <property type="entry name" value="ZINC METALLOPROTEINASE NAS-31"/>
    <property type="match status" value="1"/>
</dbReference>
<feature type="binding site" evidence="7">
    <location>
        <position position="49"/>
    </location>
    <ligand>
        <name>Zn(2+)</name>
        <dbReference type="ChEBI" id="CHEBI:29105"/>
        <note>catalytic</note>
    </ligand>
</feature>
<evidence type="ECO:0000256" key="1">
    <source>
        <dbReference type="ARBA" id="ARBA00004613"/>
    </source>
</evidence>
<keyword evidence="5" id="KW-1015">Disulfide bond</keyword>
<evidence type="ECO:0000256" key="2">
    <source>
        <dbReference type="ARBA" id="ARBA00022525"/>
    </source>
</evidence>
<dbReference type="PIRSF" id="PIRSF036365">
    <property type="entry name" value="Astacin_nematoda"/>
    <property type="match status" value="1"/>
</dbReference>
<dbReference type="GO" id="GO:0004222">
    <property type="term" value="F:metalloendopeptidase activity"/>
    <property type="evidence" value="ECO:0007669"/>
    <property type="project" value="UniProtKB-UniRule"/>
</dbReference>
<feature type="binding site" evidence="7">
    <location>
        <position position="43"/>
    </location>
    <ligand>
        <name>Zn(2+)</name>
        <dbReference type="ChEBI" id="CHEBI:29105"/>
        <note>catalytic</note>
    </ligand>
</feature>
<organism evidence="11 12">
    <name type="scientific">Cylicocyclus nassatus</name>
    <name type="common">Nematode worm</name>
    <dbReference type="NCBI Taxonomy" id="53992"/>
    <lineage>
        <taxon>Eukaryota</taxon>
        <taxon>Metazoa</taxon>
        <taxon>Ecdysozoa</taxon>
        <taxon>Nematoda</taxon>
        <taxon>Chromadorea</taxon>
        <taxon>Rhabditida</taxon>
        <taxon>Rhabditina</taxon>
        <taxon>Rhabditomorpha</taxon>
        <taxon>Strongyloidea</taxon>
        <taxon>Strongylidae</taxon>
        <taxon>Cylicocyclus</taxon>
    </lineage>
</organism>
<feature type="non-terminal residue" evidence="11">
    <location>
        <position position="443"/>
    </location>
</feature>
<evidence type="ECO:0000313" key="11">
    <source>
        <dbReference type="EMBL" id="CAJ0592532.1"/>
    </source>
</evidence>
<dbReference type="EMBL" id="CATQJL010000112">
    <property type="protein sequence ID" value="CAJ0592532.1"/>
    <property type="molecule type" value="Genomic_DNA"/>
</dbReference>
<keyword evidence="7 8" id="KW-0645">Protease</keyword>
<dbReference type="GO" id="GO:0008270">
    <property type="term" value="F:zinc ion binding"/>
    <property type="evidence" value="ECO:0007669"/>
    <property type="project" value="UniProtKB-UniRule"/>
</dbReference>
<dbReference type="PRINTS" id="PR00480">
    <property type="entry name" value="ASTACIN"/>
</dbReference>
<evidence type="ECO:0000256" key="9">
    <source>
        <dbReference type="SAM" id="MobiDB-lite"/>
    </source>
</evidence>
<keyword evidence="2" id="KW-0964">Secreted</keyword>
<evidence type="ECO:0000256" key="5">
    <source>
        <dbReference type="ARBA" id="ARBA00023157"/>
    </source>
</evidence>
<dbReference type="CDD" id="cd04280">
    <property type="entry name" value="ZnMc_astacin_like"/>
    <property type="match status" value="1"/>
</dbReference>
<evidence type="ECO:0000256" key="3">
    <source>
        <dbReference type="ARBA" id="ARBA00022536"/>
    </source>
</evidence>
<keyword evidence="7 8" id="KW-0479">Metal-binding</keyword>
<accession>A0AA36DT59</accession>
<evidence type="ECO:0000256" key="8">
    <source>
        <dbReference type="RuleBase" id="RU361183"/>
    </source>
</evidence>
<evidence type="ECO:0000256" key="4">
    <source>
        <dbReference type="ARBA" id="ARBA00022729"/>
    </source>
</evidence>
<dbReference type="SUPFAM" id="SSF49854">
    <property type="entry name" value="Spermadhesin, CUB domain"/>
    <property type="match status" value="1"/>
</dbReference>
<comment type="cofactor">
    <cofactor evidence="7 8">
        <name>Zn(2+)</name>
        <dbReference type="ChEBI" id="CHEBI:29105"/>
    </cofactor>
    <text evidence="7 8">Binds 1 zinc ion per subunit.</text>
</comment>
<name>A0AA36DT59_CYLNA</name>